<name>A0A939HKH9_9PROT</name>
<evidence type="ECO:0000313" key="3">
    <source>
        <dbReference type="Proteomes" id="UP000664073"/>
    </source>
</evidence>
<feature type="region of interest" description="Disordered" evidence="1">
    <location>
        <begin position="78"/>
        <end position="101"/>
    </location>
</feature>
<comment type="caution">
    <text evidence="2">The sequence shown here is derived from an EMBL/GenBank/DDBJ whole genome shotgun (WGS) entry which is preliminary data.</text>
</comment>
<keyword evidence="3" id="KW-1185">Reference proteome</keyword>
<dbReference type="Proteomes" id="UP000664073">
    <property type="component" value="Unassembled WGS sequence"/>
</dbReference>
<sequence>MESVDIALLRLSQKVGLHATNCTAALIANRRDDIIRESASFLKALEQLWAHETVDPADIWTELLRRLEVAELLHQLNQPPHRKKRSGKVPRPWRITTSKLP</sequence>
<evidence type="ECO:0000256" key="1">
    <source>
        <dbReference type="SAM" id="MobiDB-lite"/>
    </source>
</evidence>
<proteinExistence type="predicted"/>
<dbReference type="EMBL" id="JAFVMH010000007">
    <property type="protein sequence ID" value="MBO1326098.1"/>
    <property type="molecule type" value="Genomic_DNA"/>
</dbReference>
<reference evidence="2" key="1">
    <citation type="submission" date="2021-03" db="EMBL/GenBank/DDBJ databases">
        <title>The complete genome sequence of Acetobacter sp. TBRC 12339.</title>
        <authorList>
            <person name="Charoenyingcharoen P."/>
            <person name="Yukphan P."/>
        </authorList>
    </citation>
    <scope>NUCLEOTIDE SEQUENCE</scope>
    <source>
        <strain evidence="2">TBRC 12339</strain>
    </source>
</reference>
<organism evidence="2 3">
    <name type="scientific">Acetobacter garciniae</name>
    <dbReference type="NCBI Taxonomy" id="2817435"/>
    <lineage>
        <taxon>Bacteria</taxon>
        <taxon>Pseudomonadati</taxon>
        <taxon>Pseudomonadota</taxon>
        <taxon>Alphaproteobacteria</taxon>
        <taxon>Acetobacterales</taxon>
        <taxon>Acetobacteraceae</taxon>
        <taxon>Acetobacter</taxon>
    </lineage>
</organism>
<dbReference type="AlphaFoldDB" id="A0A939HKH9"/>
<accession>A0A939HKH9</accession>
<evidence type="ECO:0000313" key="2">
    <source>
        <dbReference type="EMBL" id="MBO1326098.1"/>
    </source>
</evidence>
<gene>
    <name evidence="2" type="ORF">J2D77_13155</name>
</gene>
<protein>
    <submittedName>
        <fullName evidence="2">Phosphoribosyl-ATP pyrophosphatase</fullName>
    </submittedName>
</protein>